<name>A0A7G5FIL2_9CORY</name>
<keyword evidence="2" id="KW-0697">Rotamase</keyword>
<dbReference type="SUPFAM" id="SSF50891">
    <property type="entry name" value="Cyclophilin-like"/>
    <property type="match status" value="1"/>
</dbReference>
<accession>A0A7G5FIL2</accession>
<evidence type="ECO:0000256" key="1">
    <source>
        <dbReference type="ARBA" id="ARBA00002388"/>
    </source>
</evidence>
<dbReference type="EMBL" id="CP059833">
    <property type="protein sequence ID" value="QMV86453.1"/>
    <property type="molecule type" value="Genomic_DNA"/>
</dbReference>
<dbReference type="InterPro" id="IPR044666">
    <property type="entry name" value="Cyclophilin_A-like"/>
</dbReference>
<dbReference type="AlphaFoldDB" id="A0A7G5FIL2"/>
<dbReference type="InterPro" id="IPR029000">
    <property type="entry name" value="Cyclophilin-like_dom_sf"/>
</dbReference>
<sequence>MVSTALLTACSAEQDPQATSATCVYKDSRKAAKDVKKPSEQPPHGTVNLTLTTNHGDIDLALNADQAPCTVGAITSLAKQGYYDNTVCHRLTTQGIYVLQCGDPSATGSGGPGFVFPDEYPVGSGESPIYKAGTIAMANAGPNTNGSQFFLNYEDSPLPPNYTLFGEMSPESTEVVRAIAAKGTATGGADGAPKEEVSITKATVN</sequence>
<proteinExistence type="inferred from homology"/>
<dbReference type="InterPro" id="IPR002130">
    <property type="entry name" value="Cyclophilin-type_PPIase_dom"/>
</dbReference>
<dbReference type="PANTHER" id="PTHR45625:SF3">
    <property type="entry name" value="PEPTIDYL-PROLYL CIS-TRANS ISOMERASE B-RELATED"/>
    <property type="match status" value="1"/>
</dbReference>
<dbReference type="GO" id="GO:0003755">
    <property type="term" value="F:peptidyl-prolyl cis-trans isomerase activity"/>
    <property type="evidence" value="ECO:0007669"/>
    <property type="project" value="UniProtKB-UniRule"/>
</dbReference>
<evidence type="ECO:0000256" key="2">
    <source>
        <dbReference type="RuleBase" id="RU363019"/>
    </source>
</evidence>
<keyword evidence="2 5" id="KW-0413">Isomerase</keyword>
<dbReference type="CDD" id="cd00317">
    <property type="entry name" value="cyclophilin"/>
    <property type="match status" value="1"/>
</dbReference>
<protein>
    <recommendedName>
        <fullName evidence="2">Peptidyl-prolyl cis-trans isomerase</fullName>
        <shortName evidence="2">PPIase</shortName>
        <ecNumber evidence="2">5.2.1.8</ecNumber>
    </recommendedName>
</protein>
<comment type="catalytic activity">
    <reaction evidence="2">
        <text>[protein]-peptidylproline (omega=180) = [protein]-peptidylproline (omega=0)</text>
        <dbReference type="Rhea" id="RHEA:16237"/>
        <dbReference type="Rhea" id="RHEA-COMP:10747"/>
        <dbReference type="Rhea" id="RHEA-COMP:10748"/>
        <dbReference type="ChEBI" id="CHEBI:83833"/>
        <dbReference type="ChEBI" id="CHEBI:83834"/>
        <dbReference type="EC" id="5.2.1.8"/>
    </reaction>
</comment>
<dbReference type="PROSITE" id="PS50072">
    <property type="entry name" value="CSA_PPIASE_2"/>
    <property type="match status" value="1"/>
</dbReference>
<dbReference type="PRINTS" id="PR00153">
    <property type="entry name" value="CSAPPISMRASE"/>
</dbReference>
<gene>
    <name evidence="5" type="ORF">HW450_04525</name>
</gene>
<dbReference type="Gene3D" id="2.40.100.10">
    <property type="entry name" value="Cyclophilin-like"/>
    <property type="match status" value="1"/>
</dbReference>
<dbReference type="Pfam" id="PF00160">
    <property type="entry name" value="Pro_isomerase"/>
    <property type="match status" value="1"/>
</dbReference>
<organism evidence="5 6">
    <name type="scientific">Corynebacterium hindlerae</name>
    <dbReference type="NCBI Taxonomy" id="699041"/>
    <lineage>
        <taxon>Bacteria</taxon>
        <taxon>Bacillati</taxon>
        <taxon>Actinomycetota</taxon>
        <taxon>Actinomycetes</taxon>
        <taxon>Mycobacteriales</taxon>
        <taxon>Corynebacteriaceae</taxon>
        <taxon>Corynebacterium</taxon>
    </lineage>
</organism>
<comment type="function">
    <text evidence="1 2">PPIases accelerate the folding of proteins. It catalyzes the cis-trans isomerization of proline imidic peptide bonds in oligopeptides.</text>
</comment>
<dbReference type="PANTHER" id="PTHR45625">
    <property type="entry name" value="PEPTIDYL-PROLYL CIS-TRANS ISOMERASE-RELATED"/>
    <property type="match status" value="1"/>
</dbReference>
<evidence type="ECO:0000313" key="5">
    <source>
        <dbReference type="EMBL" id="QMV86453.1"/>
    </source>
</evidence>
<evidence type="ECO:0000313" key="6">
    <source>
        <dbReference type="Proteomes" id="UP000515570"/>
    </source>
</evidence>
<dbReference type="EC" id="5.2.1.8" evidence="2"/>
<feature type="domain" description="PPIase cyclophilin-type" evidence="4">
    <location>
        <begin position="53"/>
        <end position="204"/>
    </location>
</feature>
<comment type="similarity">
    <text evidence="2">Belongs to the cyclophilin-type PPIase family.</text>
</comment>
<dbReference type="Proteomes" id="UP000515570">
    <property type="component" value="Chromosome"/>
</dbReference>
<evidence type="ECO:0000256" key="3">
    <source>
        <dbReference type="SAM" id="MobiDB-lite"/>
    </source>
</evidence>
<evidence type="ECO:0000259" key="4">
    <source>
        <dbReference type="PROSITE" id="PS50072"/>
    </source>
</evidence>
<keyword evidence="6" id="KW-1185">Reference proteome</keyword>
<feature type="region of interest" description="Disordered" evidence="3">
    <location>
        <begin position="185"/>
        <end position="205"/>
    </location>
</feature>
<reference evidence="5 6" key="1">
    <citation type="submission" date="2020-07" db="EMBL/GenBank/DDBJ databases">
        <title>non toxigenic Corynebacterium sp. nov from a clinical source.</title>
        <authorList>
            <person name="Bernier A.-M."/>
            <person name="Bernard K."/>
        </authorList>
    </citation>
    <scope>NUCLEOTIDE SEQUENCE [LARGE SCALE GENOMIC DNA]</scope>
    <source>
        <strain evidence="6">NML 93-0612</strain>
    </source>
</reference>